<dbReference type="Pfam" id="PF03070">
    <property type="entry name" value="TENA_THI-4"/>
    <property type="match status" value="1"/>
</dbReference>
<dbReference type="InterPro" id="IPR016084">
    <property type="entry name" value="Haem_Oase-like_multi-hlx"/>
</dbReference>
<name>A0AAD6XC97_9AGAR</name>
<gene>
    <name evidence="3" type="ORF">C8F04DRAFT_1084403</name>
</gene>
<accession>A0AAD6XC97</accession>
<dbReference type="AlphaFoldDB" id="A0AAD6XC97"/>
<dbReference type="CDD" id="cd19359">
    <property type="entry name" value="TenA_C_Bt3146-like"/>
    <property type="match status" value="1"/>
</dbReference>
<reference evidence="3" key="1">
    <citation type="submission" date="2023-03" db="EMBL/GenBank/DDBJ databases">
        <title>Massive genome expansion in bonnet fungi (Mycena s.s.) driven by repeated elements and novel gene families across ecological guilds.</title>
        <authorList>
            <consortium name="Lawrence Berkeley National Laboratory"/>
            <person name="Harder C.B."/>
            <person name="Miyauchi S."/>
            <person name="Viragh M."/>
            <person name="Kuo A."/>
            <person name="Thoen E."/>
            <person name="Andreopoulos B."/>
            <person name="Lu D."/>
            <person name="Skrede I."/>
            <person name="Drula E."/>
            <person name="Henrissat B."/>
            <person name="Morin E."/>
            <person name="Kohler A."/>
            <person name="Barry K."/>
            <person name="LaButti K."/>
            <person name="Morin E."/>
            <person name="Salamov A."/>
            <person name="Lipzen A."/>
            <person name="Mereny Z."/>
            <person name="Hegedus B."/>
            <person name="Baldrian P."/>
            <person name="Stursova M."/>
            <person name="Weitz H."/>
            <person name="Taylor A."/>
            <person name="Grigoriev I.V."/>
            <person name="Nagy L.G."/>
            <person name="Martin F."/>
            <person name="Kauserud H."/>
        </authorList>
    </citation>
    <scope>NUCLEOTIDE SEQUENCE</scope>
    <source>
        <strain evidence="3">CBHHK200</strain>
    </source>
</reference>
<organism evidence="3 4">
    <name type="scientific">Mycena alexandri</name>
    <dbReference type="NCBI Taxonomy" id="1745969"/>
    <lineage>
        <taxon>Eukaryota</taxon>
        <taxon>Fungi</taxon>
        <taxon>Dikarya</taxon>
        <taxon>Basidiomycota</taxon>
        <taxon>Agaricomycotina</taxon>
        <taxon>Agaricomycetes</taxon>
        <taxon>Agaricomycetidae</taxon>
        <taxon>Agaricales</taxon>
        <taxon>Marasmiineae</taxon>
        <taxon>Mycenaceae</taxon>
        <taxon>Mycena</taxon>
    </lineage>
</organism>
<evidence type="ECO:0000313" key="3">
    <source>
        <dbReference type="EMBL" id="KAJ7039999.1"/>
    </source>
</evidence>
<evidence type="ECO:0000259" key="2">
    <source>
        <dbReference type="Pfam" id="PF03070"/>
    </source>
</evidence>
<evidence type="ECO:0000313" key="4">
    <source>
        <dbReference type="Proteomes" id="UP001218188"/>
    </source>
</evidence>
<comment type="caution">
    <text evidence="3">The sequence shown here is derived from an EMBL/GenBank/DDBJ whole genome shotgun (WGS) entry which is preliminary data.</text>
</comment>
<proteinExistence type="predicted"/>
<dbReference type="SUPFAM" id="SSF48613">
    <property type="entry name" value="Heme oxygenase-like"/>
    <property type="match status" value="1"/>
</dbReference>
<dbReference type="Gene3D" id="1.20.910.10">
    <property type="entry name" value="Heme oxygenase-like"/>
    <property type="match status" value="1"/>
</dbReference>
<feature type="region of interest" description="Disordered" evidence="1">
    <location>
        <begin position="69"/>
        <end position="112"/>
    </location>
</feature>
<feature type="domain" description="Thiaminase-2/PQQC" evidence="2">
    <location>
        <begin position="127"/>
        <end position="278"/>
    </location>
</feature>
<dbReference type="InterPro" id="IPR004305">
    <property type="entry name" value="Thiaminase-2/PQQC"/>
</dbReference>
<dbReference type="SUPFAM" id="SSF50370">
    <property type="entry name" value="Ricin B-like lectins"/>
    <property type="match status" value="1"/>
</dbReference>
<dbReference type="EMBL" id="JARJCM010000024">
    <property type="protein sequence ID" value="KAJ7039999.1"/>
    <property type="molecule type" value="Genomic_DNA"/>
</dbReference>
<dbReference type="Gene3D" id="2.80.10.50">
    <property type="match status" value="1"/>
</dbReference>
<dbReference type="Proteomes" id="UP001218188">
    <property type="component" value="Unassembled WGS sequence"/>
</dbReference>
<dbReference type="GO" id="GO:0006772">
    <property type="term" value="P:thiamine metabolic process"/>
    <property type="evidence" value="ECO:0007669"/>
    <property type="project" value="UniProtKB-ARBA"/>
</dbReference>
<evidence type="ECO:0000256" key="1">
    <source>
        <dbReference type="SAM" id="MobiDB-lite"/>
    </source>
</evidence>
<sequence>MSTHPLDQEEIVSLASAALTAAAADAALPDSGLIFRDEWLPETRTRGGSAPRTNQPSWAEFIRSQLPGYEPTQRLPGSQRAGSEAPVLDAQPTSPSTFAPRSTSTSVLPPELEDLTGPAAELVARNRDLFDAVINHPFPRAFGAGTASLDGFRYYMIQDILYLQTCTRIKLTAAGSITDWDILKAFGDRHDSSLRSVKKTEEICLNLLGIPETVIETTVRSTQLEEIDELYTTTVQGKDANLAYFVVLLPCVLTYWTIAAQLMKDSSTAKNVVYHDAWTVVNHDRSSVVKYNKFINANIAAKGGINRWNDTFKAACRLEAKLFNTGLNPSGTPFHIISEGTHFLHMSSAENIVLAIENVADFSRPPLDKLVGYFPSNAESCVVGRNQTGRDNEKWLVVATKAGYTFKNMGTDLYLAISTESGKEGRLLQAAGNPYYWWINPASSQPTQGSPVHQISDSVNLRYTLHAVNVIDGYTPVIARENSQAACQLWSLNDKRAKDPPPVPRPVTTEVPKGVPPFIVTVSKAERILHMEAADTDRLAKRMAEEEEGERKRQVNIDWAAKDKAREEEEARTAKTRALLRAKNAQICHWEPLSGAFRSGSFNPAPIKSGVRNGLSTFIMRVKTSVGNVHDGVILDIQEGTSFTQHTHSATGTSFSDYQVLVGDQSRLRWVLWGHHKTRIDEANDNPVLGWDAKEGETKYTQFIARRSHLDQVPRCT</sequence>
<protein>
    <recommendedName>
        <fullName evidence="2">Thiaminase-2/PQQC domain-containing protein</fullName>
    </recommendedName>
</protein>
<keyword evidence="4" id="KW-1185">Reference proteome</keyword>
<feature type="compositionally biased region" description="Polar residues" evidence="1">
    <location>
        <begin position="91"/>
        <end position="107"/>
    </location>
</feature>
<dbReference type="InterPro" id="IPR035992">
    <property type="entry name" value="Ricin_B-like_lectins"/>
</dbReference>